<evidence type="ECO:0000256" key="8">
    <source>
        <dbReference type="ARBA" id="ARBA00022842"/>
    </source>
</evidence>
<comment type="subunit">
    <text evidence="10">Monomer.</text>
</comment>
<name>A0A2V1GZ73_9GAMM</name>
<keyword evidence="4 10" id="KW-0808">Transferase</keyword>
<keyword evidence="8 10" id="KW-0460">Magnesium</keyword>
<dbReference type="EMBL" id="QDDL01000002">
    <property type="protein sequence ID" value="PVZ70687.1"/>
    <property type="molecule type" value="Genomic_DNA"/>
</dbReference>
<comment type="similarity">
    <text evidence="3 10 13">Belongs to the IPP transferase family.</text>
</comment>
<dbReference type="PANTHER" id="PTHR11088">
    <property type="entry name" value="TRNA DIMETHYLALLYLTRANSFERASE"/>
    <property type="match status" value="1"/>
</dbReference>
<comment type="caution">
    <text evidence="10">Lacks conserved residue(s) required for the propagation of feature annotation.</text>
</comment>
<comment type="caution">
    <text evidence="14">The sequence shown here is derived from an EMBL/GenBank/DDBJ whole genome shotgun (WGS) entry which is preliminary data.</text>
</comment>
<dbReference type="Proteomes" id="UP000244906">
    <property type="component" value="Unassembled WGS sequence"/>
</dbReference>
<dbReference type="NCBIfam" id="TIGR00174">
    <property type="entry name" value="miaA"/>
    <property type="match status" value="1"/>
</dbReference>
<keyword evidence="15" id="KW-1185">Reference proteome</keyword>
<comment type="function">
    <text evidence="2 10 12">Catalyzes the transfer of a dimethylallyl group onto the adenine at position 37 in tRNAs that read codons beginning with uridine, leading to the formation of N6-(dimethylallyl)adenosine (i(6)A).</text>
</comment>
<gene>
    <name evidence="10" type="primary">miaA</name>
    <name evidence="14" type="ORF">DC094_07400</name>
</gene>
<dbReference type="SUPFAM" id="SSF52540">
    <property type="entry name" value="P-loop containing nucleoside triphosphate hydrolases"/>
    <property type="match status" value="1"/>
</dbReference>
<evidence type="ECO:0000256" key="9">
    <source>
        <dbReference type="ARBA" id="ARBA00049563"/>
    </source>
</evidence>
<evidence type="ECO:0000256" key="12">
    <source>
        <dbReference type="RuleBase" id="RU003784"/>
    </source>
</evidence>
<feature type="region of interest" description="Interaction with substrate tRNA" evidence="10">
    <location>
        <begin position="151"/>
        <end position="155"/>
    </location>
</feature>
<dbReference type="GO" id="GO:0006400">
    <property type="term" value="P:tRNA modification"/>
    <property type="evidence" value="ECO:0007669"/>
    <property type="project" value="TreeGrafter"/>
</dbReference>
<organism evidence="14 15">
    <name type="scientific">Pelagibaculum spongiae</name>
    <dbReference type="NCBI Taxonomy" id="2080658"/>
    <lineage>
        <taxon>Bacteria</taxon>
        <taxon>Pseudomonadati</taxon>
        <taxon>Pseudomonadota</taxon>
        <taxon>Gammaproteobacteria</taxon>
        <taxon>Oceanospirillales</taxon>
        <taxon>Pelagibaculum</taxon>
    </lineage>
</organism>
<accession>A0A2V1GZ73</accession>
<evidence type="ECO:0000256" key="13">
    <source>
        <dbReference type="RuleBase" id="RU003785"/>
    </source>
</evidence>
<dbReference type="FunFam" id="1.10.20.140:FF:000001">
    <property type="entry name" value="tRNA dimethylallyltransferase"/>
    <property type="match status" value="1"/>
</dbReference>
<dbReference type="GO" id="GO:0005524">
    <property type="term" value="F:ATP binding"/>
    <property type="evidence" value="ECO:0007669"/>
    <property type="project" value="UniProtKB-UniRule"/>
</dbReference>
<protein>
    <recommendedName>
        <fullName evidence="10">tRNA dimethylallyltransferase</fullName>
        <ecNumber evidence="10">2.5.1.75</ecNumber>
    </recommendedName>
    <alternativeName>
        <fullName evidence="10">Dimethylallyl diphosphate:tRNA dimethylallyltransferase</fullName>
        <shortName evidence="10">DMAPP:tRNA dimethylallyltransferase</shortName>
        <shortName evidence="10">DMATase</shortName>
    </alternativeName>
    <alternativeName>
        <fullName evidence="10">Isopentenyl-diphosphate:tRNA isopentenyltransferase</fullName>
        <shortName evidence="10">IPP transferase</shortName>
        <shortName evidence="10">IPPT</shortName>
        <shortName evidence="10">IPTase</shortName>
    </alternativeName>
</protein>
<dbReference type="Pfam" id="PF01715">
    <property type="entry name" value="IPPT"/>
    <property type="match status" value="1"/>
</dbReference>
<feature type="binding site" evidence="10">
    <location>
        <begin position="4"/>
        <end position="9"/>
    </location>
    <ligand>
        <name>substrate</name>
    </ligand>
</feature>
<evidence type="ECO:0000256" key="7">
    <source>
        <dbReference type="ARBA" id="ARBA00022840"/>
    </source>
</evidence>
<dbReference type="InterPro" id="IPR039657">
    <property type="entry name" value="Dimethylallyltransferase"/>
</dbReference>
<dbReference type="OrthoDB" id="9776390at2"/>
<evidence type="ECO:0000256" key="11">
    <source>
        <dbReference type="RuleBase" id="RU003783"/>
    </source>
</evidence>
<dbReference type="HAMAP" id="MF_00185">
    <property type="entry name" value="IPP_trans"/>
    <property type="match status" value="1"/>
</dbReference>
<dbReference type="Gene3D" id="1.10.20.140">
    <property type="match status" value="1"/>
</dbReference>
<dbReference type="PANTHER" id="PTHR11088:SF60">
    <property type="entry name" value="TRNA DIMETHYLALLYLTRANSFERASE"/>
    <property type="match status" value="1"/>
</dbReference>
<dbReference type="InterPro" id="IPR018022">
    <property type="entry name" value="IPT"/>
</dbReference>
<evidence type="ECO:0000256" key="6">
    <source>
        <dbReference type="ARBA" id="ARBA00022741"/>
    </source>
</evidence>
<reference evidence="14 15" key="1">
    <citation type="submission" date="2018-04" db="EMBL/GenBank/DDBJ databases">
        <title>Thalassorhabdus spongiae gen. nov., sp. nov., isolated from a marine sponge in South-West Iceland.</title>
        <authorList>
            <person name="Knobloch S."/>
            <person name="Daussin A."/>
            <person name="Johannsson R."/>
            <person name="Marteinsson V.T."/>
        </authorList>
    </citation>
    <scope>NUCLEOTIDE SEQUENCE [LARGE SCALE GENOMIC DNA]</scope>
    <source>
        <strain evidence="14 15">Hp12</strain>
    </source>
</reference>
<dbReference type="GO" id="GO:0052381">
    <property type="term" value="F:tRNA dimethylallyltransferase activity"/>
    <property type="evidence" value="ECO:0007669"/>
    <property type="project" value="UniProtKB-UniRule"/>
</dbReference>
<evidence type="ECO:0000256" key="4">
    <source>
        <dbReference type="ARBA" id="ARBA00022679"/>
    </source>
</evidence>
<sequence>MGPTASGKTDLAIELVKTMPAEIISVDSAMVYRGMDIGSAKPSAEELAAAPHRLIDICDPSEPYSAAQFREDALKEMAEISSRGKIPLLVGGTMMYFKALIEGLAELPQSDPEIRDQLRKEAEEKGLQALHCELSVIDPVSAERIHPNDPQRLLRALEVFRISGQTLTQHQSVQKENPLPYRTLAISLMPECRAQLHERIALRFNQMLELGLLDEVRTLYQRDDLHPELPSIRSVGYRQCWEHLNGELDYQQMIERGVIATRQLAKRQLTWLRNWKHPLHQITAGDKSAINQIEQMLEKAE</sequence>
<proteinExistence type="inferred from homology"/>
<feature type="site" description="Interaction with substrate tRNA" evidence="10">
    <location>
        <position position="93"/>
    </location>
</feature>
<keyword evidence="7 10" id="KW-0067">ATP-binding</keyword>
<evidence type="ECO:0000256" key="10">
    <source>
        <dbReference type="HAMAP-Rule" id="MF_00185"/>
    </source>
</evidence>
<comment type="catalytic activity">
    <reaction evidence="9 10 11">
        <text>adenosine(37) in tRNA + dimethylallyl diphosphate = N(6)-dimethylallyladenosine(37) in tRNA + diphosphate</text>
        <dbReference type="Rhea" id="RHEA:26482"/>
        <dbReference type="Rhea" id="RHEA-COMP:10162"/>
        <dbReference type="Rhea" id="RHEA-COMP:10375"/>
        <dbReference type="ChEBI" id="CHEBI:33019"/>
        <dbReference type="ChEBI" id="CHEBI:57623"/>
        <dbReference type="ChEBI" id="CHEBI:74411"/>
        <dbReference type="ChEBI" id="CHEBI:74415"/>
        <dbReference type="EC" id="2.5.1.75"/>
    </reaction>
</comment>
<keyword evidence="6 10" id="KW-0547">Nucleotide-binding</keyword>
<feature type="site" description="Interaction with substrate tRNA" evidence="10">
    <location>
        <position position="115"/>
    </location>
</feature>
<evidence type="ECO:0000256" key="1">
    <source>
        <dbReference type="ARBA" id="ARBA00001946"/>
    </source>
</evidence>
<dbReference type="AlphaFoldDB" id="A0A2V1GZ73"/>
<keyword evidence="5 10" id="KW-0819">tRNA processing</keyword>
<evidence type="ECO:0000256" key="5">
    <source>
        <dbReference type="ARBA" id="ARBA00022694"/>
    </source>
</evidence>
<evidence type="ECO:0000313" key="15">
    <source>
        <dbReference type="Proteomes" id="UP000244906"/>
    </source>
</evidence>
<evidence type="ECO:0000256" key="3">
    <source>
        <dbReference type="ARBA" id="ARBA00005842"/>
    </source>
</evidence>
<dbReference type="Gene3D" id="3.40.50.300">
    <property type="entry name" value="P-loop containing nucleotide triphosphate hydrolases"/>
    <property type="match status" value="1"/>
</dbReference>
<feature type="region of interest" description="Interaction with substrate tRNA" evidence="10">
    <location>
        <begin position="27"/>
        <end position="30"/>
    </location>
</feature>
<comment type="cofactor">
    <cofactor evidence="1 10">
        <name>Mg(2+)</name>
        <dbReference type="ChEBI" id="CHEBI:18420"/>
    </cofactor>
</comment>
<evidence type="ECO:0000256" key="2">
    <source>
        <dbReference type="ARBA" id="ARBA00003213"/>
    </source>
</evidence>
<dbReference type="EC" id="2.5.1.75" evidence="10"/>
<feature type="binding site" evidence="10">
    <location>
        <begin position="2"/>
        <end position="9"/>
    </location>
    <ligand>
        <name>ATP</name>
        <dbReference type="ChEBI" id="CHEBI:30616"/>
    </ligand>
</feature>
<dbReference type="InterPro" id="IPR027417">
    <property type="entry name" value="P-loop_NTPase"/>
</dbReference>
<evidence type="ECO:0000313" key="14">
    <source>
        <dbReference type="EMBL" id="PVZ70687.1"/>
    </source>
</evidence>